<reference evidence="5 6" key="1">
    <citation type="submission" date="2018-07" db="EMBL/GenBank/DDBJ databases">
        <title>Venubactetium sediminum gen. nov., sp. nov., isolated from a marine solar saltern.</title>
        <authorList>
            <person name="Wang S."/>
        </authorList>
    </citation>
    <scope>NUCLEOTIDE SEQUENCE [LARGE SCALE GENOMIC DNA]</scope>
    <source>
        <strain evidence="5 6">WD2A32</strain>
    </source>
</reference>
<dbReference type="GO" id="GO:0005524">
    <property type="term" value="F:ATP binding"/>
    <property type="evidence" value="ECO:0007669"/>
    <property type="project" value="UniProtKB-KW"/>
</dbReference>
<dbReference type="PANTHER" id="PTHR46268:SF27">
    <property type="entry name" value="UNIVERSAL STRESS PROTEIN RV2623"/>
    <property type="match status" value="1"/>
</dbReference>
<evidence type="ECO:0000256" key="1">
    <source>
        <dbReference type="ARBA" id="ARBA00008791"/>
    </source>
</evidence>
<dbReference type="Pfam" id="PF00582">
    <property type="entry name" value="Usp"/>
    <property type="match status" value="2"/>
</dbReference>
<comment type="caution">
    <text evidence="5">The sequence shown here is derived from an EMBL/GenBank/DDBJ whole genome shotgun (WGS) entry which is preliminary data.</text>
</comment>
<dbReference type="InterPro" id="IPR014729">
    <property type="entry name" value="Rossmann-like_a/b/a_fold"/>
</dbReference>
<evidence type="ECO:0000256" key="3">
    <source>
        <dbReference type="ARBA" id="ARBA00022840"/>
    </source>
</evidence>
<dbReference type="PRINTS" id="PR01438">
    <property type="entry name" value="UNVRSLSTRESS"/>
</dbReference>
<accession>A0A369TDM6</accession>
<keyword evidence="3" id="KW-0067">ATP-binding</keyword>
<dbReference type="AlphaFoldDB" id="A0A369TDM6"/>
<feature type="domain" description="UspA" evidence="4">
    <location>
        <begin position="1"/>
        <end position="130"/>
    </location>
</feature>
<dbReference type="RefSeq" id="WP_114581581.1">
    <property type="nucleotide sequence ID" value="NZ_QPMH01000005.1"/>
</dbReference>
<dbReference type="CDD" id="cd00293">
    <property type="entry name" value="USP-like"/>
    <property type="match status" value="2"/>
</dbReference>
<evidence type="ECO:0000313" key="6">
    <source>
        <dbReference type="Proteomes" id="UP000253941"/>
    </source>
</evidence>
<feature type="domain" description="UspA" evidence="4">
    <location>
        <begin position="139"/>
        <end position="282"/>
    </location>
</feature>
<evidence type="ECO:0000313" key="5">
    <source>
        <dbReference type="EMBL" id="RDD62485.1"/>
    </source>
</evidence>
<gene>
    <name evidence="5" type="ORF">DRB17_07495</name>
</gene>
<proteinExistence type="inferred from homology"/>
<dbReference type="Proteomes" id="UP000253941">
    <property type="component" value="Unassembled WGS sequence"/>
</dbReference>
<dbReference type="Gene3D" id="3.40.50.620">
    <property type="entry name" value="HUPs"/>
    <property type="match status" value="2"/>
</dbReference>
<dbReference type="PANTHER" id="PTHR46268">
    <property type="entry name" value="STRESS RESPONSE PROTEIN NHAX"/>
    <property type="match status" value="1"/>
</dbReference>
<comment type="similarity">
    <text evidence="1">Belongs to the universal stress protein A family.</text>
</comment>
<evidence type="ECO:0000259" key="4">
    <source>
        <dbReference type="Pfam" id="PF00582"/>
    </source>
</evidence>
<dbReference type="SUPFAM" id="SSF52402">
    <property type="entry name" value="Adenine nucleotide alpha hydrolases-like"/>
    <property type="match status" value="2"/>
</dbReference>
<dbReference type="EMBL" id="QPMH01000005">
    <property type="protein sequence ID" value="RDD62485.1"/>
    <property type="molecule type" value="Genomic_DNA"/>
</dbReference>
<dbReference type="InterPro" id="IPR006016">
    <property type="entry name" value="UspA"/>
</dbReference>
<sequence length="287" mass="30963">MKSILVATDFSERSDRALRRATMLAKQTGAALSLIHVIDDDQPERIVESERDAASQLLYEQSATLRNMDGVTCDTQVILGAPFAGIVQAVGDRTPDLLVIGPHRRQALRDMFIGTTAERTIRSVACPVLMANSPPVGSYRNVLLTADLSDGSHSAIDSFASLKMAGGARTSVVYVFDAPTLGLAIGHAMPKEDKEYYLKKECEDAARKLAQFMGPLDVELAEHIVRHDNSNPANEILTVAEETEAGLIVVGTRGRSGLAKLLLGSVAEAVLRKAEVDVLAVPPKRYQ</sequence>
<protein>
    <submittedName>
        <fullName evidence="5">Universal stress protein</fullName>
    </submittedName>
</protein>
<keyword evidence="6" id="KW-1185">Reference proteome</keyword>
<evidence type="ECO:0000256" key="2">
    <source>
        <dbReference type="ARBA" id="ARBA00022741"/>
    </source>
</evidence>
<organism evidence="5 6">
    <name type="scientific">Ferruginivarius sediminum</name>
    <dbReference type="NCBI Taxonomy" id="2661937"/>
    <lineage>
        <taxon>Bacteria</taxon>
        <taxon>Pseudomonadati</taxon>
        <taxon>Pseudomonadota</taxon>
        <taxon>Alphaproteobacteria</taxon>
        <taxon>Rhodospirillales</taxon>
        <taxon>Rhodospirillaceae</taxon>
        <taxon>Ferruginivarius</taxon>
    </lineage>
</organism>
<keyword evidence="2" id="KW-0547">Nucleotide-binding</keyword>
<name>A0A369TDM6_9PROT</name>
<dbReference type="InterPro" id="IPR006015">
    <property type="entry name" value="Universal_stress_UspA"/>
</dbReference>